<dbReference type="Pfam" id="PF01074">
    <property type="entry name" value="Glyco_hydro_38N"/>
    <property type="match status" value="1"/>
</dbReference>
<dbReference type="EMBL" id="CAKMTQ010000001">
    <property type="protein sequence ID" value="CAH1521002.1"/>
    <property type="molecule type" value="Genomic_DNA"/>
</dbReference>
<dbReference type="SMART" id="SM00872">
    <property type="entry name" value="Alpha-mann_mid"/>
    <property type="match status" value="1"/>
</dbReference>
<proteinExistence type="inferred from homology"/>
<dbReference type="Gene3D" id="3.20.110.10">
    <property type="entry name" value="Glycoside hydrolase 38, N terminal domain"/>
    <property type="match status" value="1"/>
</dbReference>
<sequence>MSKKICSVVFQTHWDREWYLPFETFRARLIRVMERVVDALEKHELESFLFDGQVVAAEDLLEACEPELAEKLHRLMQAGRLVLGPWYVMADEFLCSGESLIRNLEIGRKLANSLGNYQKVGYLPDTFGHIGQMPQLLTGFDINNIVLWRGIDVNQSELRWKGADGSEIFTLFLTEGYYQHPLNTDDFATNIDVYLNKITERATTDNLLLTQGGDHLRPANDNMAERIAEFNHTHKDVELKQSDLATYLTTLQSEVSNDLPVVKGELRGNDRAFVLPDVLSTRRYLKQMNQEAEDTLTRKVEPLLAMSPVEHYPTRFLEQSWKTLLTQHAHDSICGCSVDEVHREMVTRYEKLAQRSQAMMDMALLSLGCTNDEMSASNEVNPFADHTQFSIFNPNPKDFNGWVTERVFLKGEEAFGLKLVLENDEVIEPVIIKAEPGFSFTSPIDDFPDRIEGVWYNIAFQTEIEGLSFKAFTIEKLATSEPLVTSTIRTIANDIYRVDWHEDATFIVTDLRTQQVFDGLGRIESSLDCGDSYNFAPAMNDRFSIARTVGEVQTRNHSNYSEMSANIELVQPASLSNDRRSASGDNVTSFGVLTIKLYQDSDFIDIDLKWHNQAKDHRLSIHFPTGVTLTETQADSAFEVVSRPVVYQDNQQVLANKEAKVSVNPSQSFVAGGDLQITHAGVPEYRVVKGRSDEIALTLLRSVGWLSRRDFSTRGNGAGPDLPTPEAQCLGEHQYQLRLHLGQESPEVQCQRAEQVRYAPFMVKGHSDKWCKPVRLDNASLQVSCVRRIKGELEMRVWNPSAQSQPIVISEQYRVVNFIGEEQAYQSNIEPNQILTLRLPA</sequence>
<keyword evidence="4" id="KW-0326">Glycosidase</keyword>
<dbReference type="InterPro" id="IPR011013">
    <property type="entry name" value="Gal_mutarotase_sf_dom"/>
</dbReference>
<dbReference type="AlphaFoldDB" id="A0AAU9PYH6"/>
<feature type="domain" description="Glycoside hydrolase family 38 central" evidence="5">
    <location>
        <begin position="278"/>
        <end position="349"/>
    </location>
</feature>
<dbReference type="InterPro" id="IPR015341">
    <property type="entry name" value="Glyco_hydro_38_cen"/>
</dbReference>
<reference evidence="6" key="1">
    <citation type="submission" date="2022-01" db="EMBL/GenBank/DDBJ databases">
        <authorList>
            <person name="Lagorce A."/>
        </authorList>
    </citation>
    <scope>NUCLEOTIDE SEQUENCE</scope>
    <source>
        <strain evidence="6">Th15_F1_D04</strain>
    </source>
</reference>
<evidence type="ECO:0000313" key="7">
    <source>
        <dbReference type="Proteomes" id="UP001295420"/>
    </source>
</evidence>
<gene>
    <name evidence="6" type="ORF">THF1D04_10582</name>
</gene>
<dbReference type="InterPro" id="IPR011330">
    <property type="entry name" value="Glyco_hydro/deAcase_b/a-brl"/>
</dbReference>
<dbReference type="Pfam" id="PF09261">
    <property type="entry name" value="Alpha-mann_mid"/>
    <property type="match status" value="1"/>
</dbReference>
<comment type="caution">
    <text evidence="6">The sequence shown here is derived from an EMBL/GenBank/DDBJ whole genome shotgun (WGS) entry which is preliminary data.</text>
</comment>
<name>A0AAU9PYH6_9VIBR</name>
<dbReference type="InterPro" id="IPR028995">
    <property type="entry name" value="Glyco_hydro_57/38_cen_sf"/>
</dbReference>
<evidence type="ECO:0000256" key="3">
    <source>
        <dbReference type="ARBA" id="ARBA00022801"/>
    </source>
</evidence>
<evidence type="ECO:0000259" key="5">
    <source>
        <dbReference type="SMART" id="SM00872"/>
    </source>
</evidence>
<keyword evidence="2" id="KW-0479">Metal-binding</keyword>
<dbReference type="Gene3D" id="1.20.1270.50">
    <property type="entry name" value="Glycoside hydrolase family 38, central domain"/>
    <property type="match status" value="1"/>
</dbReference>
<comment type="similarity">
    <text evidence="1">Belongs to the glycosyl hydrolase 38 family.</text>
</comment>
<accession>A0AAU9PYH6</accession>
<dbReference type="InterPro" id="IPR027291">
    <property type="entry name" value="Glyco_hydro_38_N_sf"/>
</dbReference>
<dbReference type="GO" id="GO:0006013">
    <property type="term" value="P:mannose metabolic process"/>
    <property type="evidence" value="ECO:0007669"/>
    <property type="project" value="InterPro"/>
</dbReference>
<evidence type="ECO:0000313" key="6">
    <source>
        <dbReference type="EMBL" id="CAH1521002.1"/>
    </source>
</evidence>
<evidence type="ECO:0000256" key="1">
    <source>
        <dbReference type="ARBA" id="ARBA00009792"/>
    </source>
</evidence>
<dbReference type="Gene3D" id="2.70.98.30">
    <property type="entry name" value="Golgi alpha-mannosidase II, domain 4"/>
    <property type="match status" value="1"/>
</dbReference>
<dbReference type="GO" id="GO:0046872">
    <property type="term" value="F:metal ion binding"/>
    <property type="evidence" value="ECO:0007669"/>
    <property type="project" value="UniProtKB-KW"/>
</dbReference>
<keyword evidence="3" id="KW-0378">Hydrolase</keyword>
<dbReference type="CDD" id="cd10814">
    <property type="entry name" value="GH38N_AMII_SpGH38_like"/>
    <property type="match status" value="1"/>
</dbReference>
<dbReference type="RefSeq" id="WP_409929883.1">
    <property type="nucleotide sequence ID" value="NZ_CAKMTQ010000001.1"/>
</dbReference>
<organism evidence="6 7">
    <name type="scientific">Vibrio owensii</name>
    <dbReference type="NCBI Taxonomy" id="696485"/>
    <lineage>
        <taxon>Bacteria</taxon>
        <taxon>Pseudomonadati</taxon>
        <taxon>Pseudomonadota</taxon>
        <taxon>Gammaproteobacteria</taxon>
        <taxon>Vibrionales</taxon>
        <taxon>Vibrionaceae</taxon>
        <taxon>Vibrio</taxon>
    </lineage>
</organism>
<protein>
    <submittedName>
        <fullName evidence="6">Alpha-mann_mid domain-containing protein</fullName>
    </submittedName>
</protein>
<dbReference type="SUPFAM" id="SSF74650">
    <property type="entry name" value="Galactose mutarotase-like"/>
    <property type="match status" value="1"/>
</dbReference>
<dbReference type="InterPro" id="IPR000602">
    <property type="entry name" value="Glyco_hydro_38_N"/>
</dbReference>
<evidence type="ECO:0000256" key="2">
    <source>
        <dbReference type="ARBA" id="ARBA00022723"/>
    </source>
</evidence>
<dbReference type="InterPro" id="IPR037094">
    <property type="entry name" value="Glyco_hydro_38_cen_sf"/>
</dbReference>
<dbReference type="Proteomes" id="UP001295420">
    <property type="component" value="Unassembled WGS sequence"/>
</dbReference>
<dbReference type="GO" id="GO:0009313">
    <property type="term" value="P:oligosaccharide catabolic process"/>
    <property type="evidence" value="ECO:0007669"/>
    <property type="project" value="TreeGrafter"/>
</dbReference>
<dbReference type="GO" id="GO:0004559">
    <property type="term" value="F:alpha-mannosidase activity"/>
    <property type="evidence" value="ECO:0007669"/>
    <property type="project" value="InterPro"/>
</dbReference>
<dbReference type="PANTHER" id="PTHR46017">
    <property type="entry name" value="ALPHA-MANNOSIDASE 2C1"/>
    <property type="match status" value="1"/>
</dbReference>
<dbReference type="SUPFAM" id="SSF88688">
    <property type="entry name" value="Families 57/38 glycoside transferase middle domain"/>
    <property type="match status" value="1"/>
</dbReference>
<dbReference type="GO" id="GO:0030246">
    <property type="term" value="F:carbohydrate binding"/>
    <property type="evidence" value="ECO:0007669"/>
    <property type="project" value="InterPro"/>
</dbReference>
<dbReference type="SUPFAM" id="SSF88713">
    <property type="entry name" value="Glycoside hydrolase/deacetylase"/>
    <property type="match status" value="1"/>
</dbReference>
<evidence type="ECO:0000256" key="4">
    <source>
        <dbReference type="ARBA" id="ARBA00023295"/>
    </source>
</evidence>
<dbReference type="PANTHER" id="PTHR46017:SF2">
    <property type="entry name" value="MANNOSYLGLYCERATE HYDROLASE"/>
    <property type="match status" value="1"/>
</dbReference>